<dbReference type="Pfam" id="PF18011">
    <property type="entry name" value="Catalase_C"/>
    <property type="match status" value="1"/>
</dbReference>
<keyword evidence="5" id="KW-0479">Metal-binding</keyword>
<keyword evidence="7" id="KW-0408">Iron</keyword>
<dbReference type="PANTHER" id="PTHR42821:SF1">
    <property type="entry name" value="CATALASE-B"/>
    <property type="match status" value="1"/>
</dbReference>
<comment type="cofactor">
    <cofactor evidence="1">
        <name>heme</name>
        <dbReference type="ChEBI" id="CHEBI:30413"/>
    </cofactor>
</comment>
<dbReference type="Proteomes" id="UP000255106">
    <property type="component" value="Unassembled WGS sequence"/>
</dbReference>
<evidence type="ECO:0000256" key="5">
    <source>
        <dbReference type="ARBA" id="ARBA00022723"/>
    </source>
</evidence>
<dbReference type="GO" id="GO:0004096">
    <property type="term" value="F:catalase activity"/>
    <property type="evidence" value="ECO:0007669"/>
    <property type="project" value="UniProtKB-EC"/>
</dbReference>
<dbReference type="InterPro" id="IPR024712">
    <property type="entry name" value="Catalase_clade2"/>
</dbReference>
<dbReference type="SUPFAM" id="SSF52317">
    <property type="entry name" value="Class I glutamine amidotransferase-like"/>
    <property type="match status" value="1"/>
</dbReference>
<evidence type="ECO:0000256" key="4">
    <source>
        <dbReference type="ARBA" id="ARBA00022617"/>
    </source>
</evidence>
<protein>
    <recommendedName>
        <fullName evidence="2">catalase</fullName>
        <ecNumber evidence="2">1.11.1.6</ecNumber>
    </recommendedName>
</protein>
<evidence type="ECO:0000256" key="8">
    <source>
        <dbReference type="ARBA" id="ARBA00023324"/>
    </source>
</evidence>
<dbReference type="InterPro" id="IPR043156">
    <property type="entry name" value="Catalase_clade2_helical"/>
</dbReference>
<evidence type="ECO:0000256" key="3">
    <source>
        <dbReference type="ARBA" id="ARBA00022559"/>
    </source>
</evidence>
<dbReference type="GO" id="GO:0006979">
    <property type="term" value="P:response to oxidative stress"/>
    <property type="evidence" value="ECO:0007669"/>
    <property type="project" value="InterPro"/>
</dbReference>
<name>A0A377M490_ENTCL</name>
<proteinExistence type="predicted"/>
<dbReference type="InterPro" id="IPR041399">
    <property type="entry name" value="Catalase_large_C"/>
</dbReference>
<evidence type="ECO:0000256" key="2">
    <source>
        <dbReference type="ARBA" id="ARBA00012314"/>
    </source>
</evidence>
<dbReference type="AlphaFoldDB" id="A0A377M490"/>
<keyword evidence="4" id="KW-0349">Heme</keyword>
<keyword evidence="3 10" id="KW-0575">Peroxidase</keyword>
<dbReference type="GO" id="GO:0046872">
    <property type="term" value="F:metal ion binding"/>
    <property type="evidence" value="ECO:0007669"/>
    <property type="project" value="UniProtKB-KW"/>
</dbReference>
<dbReference type="Gene3D" id="1.20.1370.20">
    <property type="match status" value="1"/>
</dbReference>
<gene>
    <name evidence="10" type="primary">katE_2</name>
    <name evidence="10" type="ORF">NCTC10005_05302</name>
</gene>
<dbReference type="EC" id="1.11.1.6" evidence="2"/>
<dbReference type="InterPro" id="IPR029062">
    <property type="entry name" value="Class_I_gatase-like"/>
</dbReference>
<reference evidence="10 11" key="1">
    <citation type="submission" date="2018-06" db="EMBL/GenBank/DDBJ databases">
        <authorList>
            <consortium name="Pathogen Informatics"/>
            <person name="Doyle S."/>
        </authorList>
    </citation>
    <scope>NUCLEOTIDE SEQUENCE [LARGE SCALE GENOMIC DNA]</scope>
    <source>
        <strain evidence="10 11">NCTC10005</strain>
    </source>
</reference>
<evidence type="ECO:0000256" key="7">
    <source>
        <dbReference type="ARBA" id="ARBA00023004"/>
    </source>
</evidence>
<dbReference type="CDD" id="cd03132">
    <property type="entry name" value="GATase1_catalase"/>
    <property type="match status" value="1"/>
</dbReference>
<keyword evidence="6 10" id="KW-0560">Oxidoreductase</keyword>
<dbReference type="PANTHER" id="PTHR42821">
    <property type="entry name" value="CATALASE"/>
    <property type="match status" value="1"/>
</dbReference>
<feature type="domain" description="Large catalase C-terminal" evidence="9">
    <location>
        <begin position="65"/>
        <end position="210"/>
    </location>
</feature>
<dbReference type="Gene3D" id="3.40.50.880">
    <property type="match status" value="1"/>
</dbReference>
<evidence type="ECO:0000259" key="9">
    <source>
        <dbReference type="Pfam" id="PF18011"/>
    </source>
</evidence>
<dbReference type="GO" id="GO:0020037">
    <property type="term" value="F:heme binding"/>
    <property type="evidence" value="ECO:0007669"/>
    <property type="project" value="InterPro"/>
</dbReference>
<accession>A0A377M490</accession>
<evidence type="ECO:0000256" key="1">
    <source>
        <dbReference type="ARBA" id="ARBA00001971"/>
    </source>
</evidence>
<sequence>MRTYIRERVVDQLAHIDIQLAQSVADNLGITLTDEQRNLAPPKEVNGVKKDPALSLYAVPGGSIKGRVVAILLNDKTRASDVLGIMQALKTKGVHAKLLYSRMGEVTADDGSVLPVAATFAGAPSLTVDAVIVPCGDIASLLSNGDAVYYLLEAYKHLKPIALSGDARQFKARLNVADQGEDGIVEGDNVDDAFMTRLFDLLAAHRVWSRSSKIDQIPA</sequence>
<evidence type="ECO:0000313" key="11">
    <source>
        <dbReference type="Proteomes" id="UP000255106"/>
    </source>
</evidence>
<dbReference type="EMBL" id="UGJB01000004">
    <property type="protein sequence ID" value="STQ12511.1"/>
    <property type="molecule type" value="Genomic_DNA"/>
</dbReference>
<organism evidence="10 11">
    <name type="scientific">Enterobacter cloacae</name>
    <dbReference type="NCBI Taxonomy" id="550"/>
    <lineage>
        <taxon>Bacteria</taxon>
        <taxon>Pseudomonadati</taxon>
        <taxon>Pseudomonadota</taxon>
        <taxon>Gammaproteobacteria</taxon>
        <taxon>Enterobacterales</taxon>
        <taxon>Enterobacteriaceae</taxon>
        <taxon>Enterobacter</taxon>
        <taxon>Enterobacter cloacae complex</taxon>
    </lineage>
</organism>
<evidence type="ECO:0000313" key="10">
    <source>
        <dbReference type="EMBL" id="STQ12511.1"/>
    </source>
</evidence>
<dbReference type="GO" id="GO:0042744">
    <property type="term" value="P:hydrogen peroxide catabolic process"/>
    <property type="evidence" value="ECO:0007669"/>
    <property type="project" value="UniProtKB-KW"/>
</dbReference>
<dbReference type="GO" id="GO:0005829">
    <property type="term" value="C:cytosol"/>
    <property type="evidence" value="ECO:0007669"/>
    <property type="project" value="TreeGrafter"/>
</dbReference>
<keyword evidence="8" id="KW-0376">Hydrogen peroxide</keyword>
<evidence type="ECO:0000256" key="6">
    <source>
        <dbReference type="ARBA" id="ARBA00023002"/>
    </source>
</evidence>